<dbReference type="InterPro" id="IPR019787">
    <property type="entry name" value="Znf_PHD-finger"/>
</dbReference>
<keyword evidence="2 4" id="KW-0863">Zinc-finger</keyword>
<feature type="region of interest" description="Disordered" evidence="5">
    <location>
        <begin position="185"/>
        <end position="209"/>
    </location>
</feature>
<evidence type="ECO:0000313" key="8">
    <source>
        <dbReference type="Proteomes" id="UP000736335"/>
    </source>
</evidence>
<evidence type="ECO:0000259" key="6">
    <source>
        <dbReference type="PROSITE" id="PS50016"/>
    </source>
</evidence>
<dbReference type="EMBL" id="WIUZ02000006">
    <property type="protein sequence ID" value="KAF9785940.1"/>
    <property type="molecule type" value="Genomic_DNA"/>
</dbReference>
<dbReference type="PROSITE" id="PS50016">
    <property type="entry name" value="ZF_PHD_2"/>
    <property type="match status" value="1"/>
</dbReference>
<dbReference type="InterPro" id="IPR019786">
    <property type="entry name" value="Zinc_finger_PHD-type_CS"/>
</dbReference>
<gene>
    <name evidence="7" type="ORF">BJ322DRAFT_754478</name>
</gene>
<reference evidence="7" key="2">
    <citation type="submission" date="2020-11" db="EMBL/GenBank/DDBJ databases">
        <authorList>
            <consortium name="DOE Joint Genome Institute"/>
            <person name="Kuo A."/>
            <person name="Miyauchi S."/>
            <person name="Kiss E."/>
            <person name="Drula E."/>
            <person name="Kohler A."/>
            <person name="Sanchez-Garcia M."/>
            <person name="Andreopoulos B."/>
            <person name="Barry K.W."/>
            <person name="Bonito G."/>
            <person name="Buee M."/>
            <person name="Carver A."/>
            <person name="Chen C."/>
            <person name="Cichocki N."/>
            <person name="Clum A."/>
            <person name="Culley D."/>
            <person name="Crous P.W."/>
            <person name="Fauchery L."/>
            <person name="Girlanda M."/>
            <person name="Hayes R."/>
            <person name="Keri Z."/>
            <person name="Labutti K."/>
            <person name="Lipzen A."/>
            <person name="Lombard V."/>
            <person name="Magnuson J."/>
            <person name="Maillard F."/>
            <person name="Morin E."/>
            <person name="Murat C."/>
            <person name="Nolan M."/>
            <person name="Ohm R."/>
            <person name="Pangilinan J."/>
            <person name="Pereira M."/>
            <person name="Perotto S."/>
            <person name="Peter M."/>
            <person name="Riley R."/>
            <person name="Sitrit Y."/>
            <person name="Stielow B."/>
            <person name="Szollosi G."/>
            <person name="Zifcakova L."/>
            <person name="Stursova M."/>
            <person name="Spatafora J.W."/>
            <person name="Tedersoo L."/>
            <person name="Vaario L.-M."/>
            <person name="Yamada A."/>
            <person name="Yan M."/>
            <person name="Wang P."/>
            <person name="Xu J."/>
            <person name="Bruns T."/>
            <person name="Baldrian P."/>
            <person name="Vilgalys R."/>
            <person name="Henrissat B."/>
            <person name="Grigoriev I.V."/>
            <person name="Hibbett D."/>
            <person name="Nagy L.G."/>
            <person name="Martin F.M."/>
        </authorList>
    </citation>
    <scope>NUCLEOTIDE SEQUENCE</scope>
    <source>
        <strain evidence="7">UH-Tt-Lm1</strain>
    </source>
</reference>
<evidence type="ECO:0000256" key="4">
    <source>
        <dbReference type="PROSITE-ProRule" id="PRU00146"/>
    </source>
</evidence>
<keyword evidence="8" id="KW-1185">Reference proteome</keyword>
<accession>A0A9P6HFV3</accession>
<sequence length="809" mass="88901">MSSQRTSHPQLPSPQSPNTRPSYIQGQDHSPSATDYFPKTLMMTQTIKCDQHVSSFITPESSPLTARIRRSPLSQLTSAPSSPRRTTSTLECGSGATTPIQSHQTAPRSRLSSPFVEQNPPEDQTPTKFMIPQKSLSSPPVSSLASVFSHYNPQSQPLLIAPSPLRLPTSESDLLADPNLPKIEESGLHHPDYLQTTQRTPSPLVNSSLLGDPFSHSSVSISVTETPARGRRLKIFQETSEESFEESLMIHGYAHRSGVSHDGQLSQTALEWLRHPTSTTSPTHQAYLPAITSIISAVHPPQTENETRKRKRLESFLIPTPHTSKLRIVDIEGRGRVLLSVEEEPSSYETLDGGNPAQRKRTVGKRKLRGNGKASPSKRDRAAPPGTSADLRFVGPDWLDAEFPWSLNADQLVRAHGETQDEKMRWIRKFLDRDSDSESEDEEIMPSTAWGELYQHPPMPCRRGRGKMVPIKATDRQRTGTMVFPSDPADARAALLSRQAVRTLVLRRASQARRSSLSSDCSQSGEDGDFCVCEGKVKDRGLVQCTDCERWYHLRCIGVRNAGELGRPSDPWYCAGCVRNSRQTVTPEPTIPSSEPTIVPTDDDCPESSPKDPLFFVGDPERSPFTAWRPRMRPSTPIRDGAGFEPASGSSSTAYSNKGGPSTPQTSSKSIFDLTTTPSRGMKFSTFTPKSTGPWSFNPRTNPAGISLHTPLRKHTGSFNRTMGRVDSVSGIAHRPVLQDSPTRRKEGGIGRVLHSRRPCESPMGLGGPMGAGRFSGFPMLEESPVVRSAGKKRMREEADLGDGVSAEE</sequence>
<feature type="region of interest" description="Disordered" evidence="5">
    <location>
        <begin position="1"/>
        <end position="38"/>
    </location>
</feature>
<feature type="compositionally biased region" description="Polar residues" evidence="5">
    <location>
        <begin position="1"/>
        <end position="10"/>
    </location>
</feature>
<reference evidence="7" key="1">
    <citation type="journal article" date="2020" name="Nat. Commun.">
        <title>Large-scale genome sequencing of mycorrhizal fungi provides insights into the early evolution of symbiotic traits.</title>
        <authorList>
            <person name="Miyauchi S."/>
            <person name="Kiss E."/>
            <person name="Kuo A."/>
            <person name="Drula E."/>
            <person name="Kohler A."/>
            <person name="Sanchez-Garcia M."/>
            <person name="Morin E."/>
            <person name="Andreopoulos B."/>
            <person name="Barry K.W."/>
            <person name="Bonito G."/>
            <person name="Buee M."/>
            <person name="Carver A."/>
            <person name="Chen C."/>
            <person name="Cichocki N."/>
            <person name="Clum A."/>
            <person name="Culley D."/>
            <person name="Crous P.W."/>
            <person name="Fauchery L."/>
            <person name="Girlanda M."/>
            <person name="Hayes R.D."/>
            <person name="Keri Z."/>
            <person name="LaButti K."/>
            <person name="Lipzen A."/>
            <person name="Lombard V."/>
            <person name="Magnuson J."/>
            <person name="Maillard F."/>
            <person name="Murat C."/>
            <person name="Nolan M."/>
            <person name="Ohm R.A."/>
            <person name="Pangilinan J."/>
            <person name="Pereira M.F."/>
            <person name="Perotto S."/>
            <person name="Peter M."/>
            <person name="Pfister S."/>
            <person name="Riley R."/>
            <person name="Sitrit Y."/>
            <person name="Stielow J.B."/>
            <person name="Szollosi G."/>
            <person name="Zifcakova L."/>
            <person name="Stursova M."/>
            <person name="Spatafora J.W."/>
            <person name="Tedersoo L."/>
            <person name="Vaario L.M."/>
            <person name="Yamada A."/>
            <person name="Yan M."/>
            <person name="Wang P."/>
            <person name="Xu J."/>
            <person name="Bruns T."/>
            <person name="Baldrian P."/>
            <person name="Vilgalys R."/>
            <person name="Dunand C."/>
            <person name="Henrissat B."/>
            <person name="Grigoriev I.V."/>
            <person name="Hibbett D."/>
            <person name="Nagy L.G."/>
            <person name="Martin F.M."/>
        </authorList>
    </citation>
    <scope>NUCLEOTIDE SEQUENCE</scope>
    <source>
        <strain evidence="7">UH-Tt-Lm1</strain>
    </source>
</reference>
<name>A0A9P6HFV3_9AGAM</name>
<feature type="compositionally biased region" description="Low complexity" evidence="5">
    <location>
        <begin position="77"/>
        <end position="89"/>
    </location>
</feature>
<feature type="region of interest" description="Disordered" evidence="5">
    <location>
        <begin position="755"/>
        <end position="809"/>
    </location>
</feature>
<dbReference type="AlphaFoldDB" id="A0A9P6HFV3"/>
<dbReference type="PROSITE" id="PS01359">
    <property type="entry name" value="ZF_PHD_1"/>
    <property type="match status" value="1"/>
</dbReference>
<evidence type="ECO:0000256" key="3">
    <source>
        <dbReference type="ARBA" id="ARBA00022833"/>
    </source>
</evidence>
<feature type="compositionally biased region" description="Polar residues" evidence="5">
    <location>
        <begin position="194"/>
        <end position="209"/>
    </location>
</feature>
<evidence type="ECO:0000256" key="2">
    <source>
        <dbReference type="ARBA" id="ARBA00022771"/>
    </source>
</evidence>
<dbReference type="InterPro" id="IPR011011">
    <property type="entry name" value="Znf_FYVE_PHD"/>
</dbReference>
<protein>
    <recommendedName>
        <fullName evidence="6">PHD-type domain-containing protein</fullName>
    </recommendedName>
</protein>
<dbReference type="SUPFAM" id="SSF57903">
    <property type="entry name" value="FYVE/PHD zinc finger"/>
    <property type="match status" value="1"/>
</dbReference>
<dbReference type="Proteomes" id="UP000736335">
    <property type="component" value="Unassembled WGS sequence"/>
</dbReference>
<evidence type="ECO:0000313" key="7">
    <source>
        <dbReference type="EMBL" id="KAF9785940.1"/>
    </source>
</evidence>
<comment type="caution">
    <text evidence="7">The sequence shown here is derived from an EMBL/GenBank/DDBJ whole genome shotgun (WGS) entry which is preliminary data.</text>
</comment>
<dbReference type="SMART" id="SM00249">
    <property type="entry name" value="PHD"/>
    <property type="match status" value="1"/>
</dbReference>
<keyword evidence="1" id="KW-0479">Metal-binding</keyword>
<dbReference type="OrthoDB" id="436852at2759"/>
<feature type="region of interest" description="Disordered" evidence="5">
    <location>
        <begin position="58"/>
        <end position="126"/>
    </location>
</feature>
<evidence type="ECO:0000256" key="5">
    <source>
        <dbReference type="SAM" id="MobiDB-lite"/>
    </source>
</evidence>
<evidence type="ECO:0000256" key="1">
    <source>
        <dbReference type="ARBA" id="ARBA00022723"/>
    </source>
</evidence>
<feature type="compositionally biased region" description="Polar residues" evidence="5">
    <location>
        <begin position="16"/>
        <end position="33"/>
    </location>
</feature>
<dbReference type="Gene3D" id="3.30.40.10">
    <property type="entry name" value="Zinc/RING finger domain, C3HC4 (zinc finger)"/>
    <property type="match status" value="1"/>
</dbReference>
<dbReference type="InterPro" id="IPR001965">
    <property type="entry name" value="Znf_PHD"/>
</dbReference>
<feature type="compositionally biased region" description="Basic residues" evidence="5">
    <location>
        <begin position="358"/>
        <end position="370"/>
    </location>
</feature>
<feature type="compositionally biased region" description="Polar residues" evidence="5">
    <location>
        <begin position="95"/>
        <end position="126"/>
    </location>
</feature>
<dbReference type="InterPro" id="IPR013083">
    <property type="entry name" value="Znf_RING/FYVE/PHD"/>
</dbReference>
<feature type="domain" description="PHD-type" evidence="6">
    <location>
        <begin position="528"/>
        <end position="580"/>
    </location>
</feature>
<feature type="compositionally biased region" description="Low complexity" evidence="5">
    <location>
        <begin position="584"/>
        <end position="598"/>
    </location>
</feature>
<organism evidence="7 8">
    <name type="scientific">Thelephora terrestris</name>
    <dbReference type="NCBI Taxonomy" id="56493"/>
    <lineage>
        <taxon>Eukaryota</taxon>
        <taxon>Fungi</taxon>
        <taxon>Dikarya</taxon>
        <taxon>Basidiomycota</taxon>
        <taxon>Agaricomycotina</taxon>
        <taxon>Agaricomycetes</taxon>
        <taxon>Thelephorales</taxon>
        <taxon>Thelephoraceae</taxon>
        <taxon>Thelephora</taxon>
    </lineage>
</organism>
<proteinExistence type="predicted"/>
<feature type="region of interest" description="Disordered" evidence="5">
    <location>
        <begin position="343"/>
        <end position="389"/>
    </location>
</feature>
<feature type="compositionally biased region" description="Polar residues" evidence="5">
    <location>
        <begin position="648"/>
        <end position="701"/>
    </location>
</feature>
<dbReference type="GO" id="GO:0008270">
    <property type="term" value="F:zinc ion binding"/>
    <property type="evidence" value="ECO:0007669"/>
    <property type="project" value="UniProtKB-KW"/>
</dbReference>
<keyword evidence="3" id="KW-0862">Zinc</keyword>
<dbReference type="Pfam" id="PF00628">
    <property type="entry name" value="PHD"/>
    <property type="match status" value="1"/>
</dbReference>
<feature type="region of interest" description="Disordered" evidence="5">
    <location>
        <begin position="584"/>
        <end position="719"/>
    </location>
</feature>
<dbReference type="CDD" id="cd15489">
    <property type="entry name" value="PHD_SF"/>
    <property type="match status" value="1"/>
</dbReference>